<gene>
    <name evidence="2" type="ordered locus">MYPU_1230</name>
</gene>
<keyword evidence="1" id="KW-0812">Transmembrane</keyword>
<evidence type="ECO:0000313" key="2">
    <source>
        <dbReference type="EMBL" id="CAC13296.1"/>
    </source>
</evidence>
<reference evidence="2 3" key="1">
    <citation type="journal article" date="2001" name="Nucleic Acids Res.">
        <title>The complete genome sequence of the murine respiratory pathogen Mycoplasma pulmonis.</title>
        <authorList>
            <person name="Chambaud I."/>
            <person name="Heilig R."/>
            <person name="Ferris S."/>
            <person name="Barbe V."/>
            <person name="Samson D."/>
            <person name="Galisson F."/>
            <person name="Moszer I."/>
            <person name="Dybvig K."/>
            <person name="Wroblewski H."/>
            <person name="Viari A."/>
            <person name="Rocha E.P.C."/>
            <person name="Blanchard A."/>
        </authorList>
    </citation>
    <scope>NUCLEOTIDE SEQUENCE [LARGE SCALE GENOMIC DNA]</scope>
    <source>
        <strain evidence="2 3">UAB CTIP</strain>
    </source>
</reference>
<dbReference type="PIR" id="C90527">
    <property type="entry name" value="C90527"/>
</dbReference>
<keyword evidence="1" id="KW-0472">Membrane</keyword>
<organism evidence="3">
    <name type="scientific">Mycoplasmopsis pulmonis (strain UAB CTIP)</name>
    <name type="common">Mycoplasma pulmonis</name>
    <dbReference type="NCBI Taxonomy" id="272635"/>
    <lineage>
        <taxon>Bacteria</taxon>
        <taxon>Bacillati</taxon>
        <taxon>Mycoplasmatota</taxon>
        <taxon>Mycoplasmoidales</taxon>
        <taxon>Metamycoplasmataceae</taxon>
        <taxon>Mycoplasmopsis</taxon>
    </lineage>
</organism>
<dbReference type="EMBL" id="AL445563">
    <property type="protein sequence ID" value="CAC13296.1"/>
    <property type="molecule type" value="Genomic_DNA"/>
</dbReference>
<dbReference type="HOGENOM" id="CLU_1883471_0_0_14"/>
<evidence type="ECO:0000313" key="3">
    <source>
        <dbReference type="Proteomes" id="UP000000528"/>
    </source>
</evidence>
<feature type="transmembrane region" description="Helical" evidence="1">
    <location>
        <begin position="117"/>
        <end position="134"/>
    </location>
</feature>
<evidence type="ECO:0000256" key="1">
    <source>
        <dbReference type="SAM" id="Phobius"/>
    </source>
</evidence>
<keyword evidence="3" id="KW-1185">Reference proteome</keyword>
<sequence>MFLLRNIHNYFPLESWIYFSMFLAPLPTIKLIDFGEKKTPEISLILFNFSRLILSFSTKSIFNFEIVDEQFKILSRPPKFVIKSSILNENLIFCELFISSFLACFFQCNLIRPKVIIFKNNILIFVLFFIVLLYY</sequence>
<accession>Q98R87</accession>
<proteinExistence type="predicted"/>
<protein>
    <submittedName>
        <fullName evidence="2">Uncharacterized protein</fullName>
    </submittedName>
</protein>
<dbReference type="AlphaFoldDB" id="Q98R87"/>
<keyword evidence="1" id="KW-1133">Transmembrane helix</keyword>
<dbReference type="KEGG" id="mpu:MYPU_1230"/>
<dbReference type="Proteomes" id="UP000000528">
    <property type="component" value="Chromosome"/>
</dbReference>
<name>Q98R87_MYCPU</name>